<evidence type="ECO:0000313" key="2">
    <source>
        <dbReference type="Proteomes" id="UP001196413"/>
    </source>
</evidence>
<reference evidence="1" key="1">
    <citation type="submission" date="2021-06" db="EMBL/GenBank/DDBJ databases">
        <title>Parelaphostrongylus tenuis whole genome reference sequence.</title>
        <authorList>
            <person name="Garwood T.J."/>
            <person name="Larsen P.A."/>
            <person name="Fountain-Jones N.M."/>
            <person name="Garbe J.R."/>
            <person name="Macchietto M.G."/>
            <person name="Kania S.A."/>
            <person name="Gerhold R.W."/>
            <person name="Richards J.E."/>
            <person name="Wolf T.M."/>
        </authorList>
    </citation>
    <scope>NUCLEOTIDE SEQUENCE</scope>
    <source>
        <strain evidence="1">MNPRO001-30</strain>
        <tissue evidence="1">Meninges</tissue>
    </source>
</reference>
<organism evidence="1 2">
    <name type="scientific">Parelaphostrongylus tenuis</name>
    <name type="common">Meningeal worm</name>
    <dbReference type="NCBI Taxonomy" id="148309"/>
    <lineage>
        <taxon>Eukaryota</taxon>
        <taxon>Metazoa</taxon>
        <taxon>Ecdysozoa</taxon>
        <taxon>Nematoda</taxon>
        <taxon>Chromadorea</taxon>
        <taxon>Rhabditida</taxon>
        <taxon>Rhabditina</taxon>
        <taxon>Rhabditomorpha</taxon>
        <taxon>Strongyloidea</taxon>
        <taxon>Metastrongylidae</taxon>
        <taxon>Parelaphostrongylus</taxon>
    </lineage>
</organism>
<name>A0AAD5MQG6_PARTN</name>
<dbReference type="AlphaFoldDB" id="A0AAD5MQG6"/>
<dbReference type="EMBL" id="JAHQIW010004550">
    <property type="protein sequence ID" value="KAJ1362855.1"/>
    <property type="molecule type" value="Genomic_DNA"/>
</dbReference>
<proteinExistence type="predicted"/>
<accession>A0AAD5MQG6</accession>
<keyword evidence="2" id="KW-1185">Reference proteome</keyword>
<sequence>MQSKDFKAPRSEDAKELDLIIQDVINGSETTNFAKPPESSKAFDELPPLLYKMLTETKAYNWTTPLLNGLQLNDNDEIR</sequence>
<evidence type="ECO:0000313" key="1">
    <source>
        <dbReference type="EMBL" id="KAJ1362855.1"/>
    </source>
</evidence>
<gene>
    <name evidence="1" type="ORF">KIN20_022555</name>
</gene>
<dbReference type="Proteomes" id="UP001196413">
    <property type="component" value="Unassembled WGS sequence"/>
</dbReference>
<protein>
    <submittedName>
        <fullName evidence="1">Uncharacterized protein</fullName>
    </submittedName>
</protein>
<comment type="caution">
    <text evidence="1">The sequence shown here is derived from an EMBL/GenBank/DDBJ whole genome shotgun (WGS) entry which is preliminary data.</text>
</comment>